<organism evidence="1 2">
    <name type="scientific">Pichia inconspicua</name>
    <dbReference type="NCBI Taxonomy" id="52247"/>
    <lineage>
        <taxon>Eukaryota</taxon>
        <taxon>Fungi</taxon>
        <taxon>Dikarya</taxon>
        <taxon>Ascomycota</taxon>
        <taxon>Saccharomycotina</taxon>
        <taxon>Pichiomycetes</taxon>
        <taxon>Pichiales</taxon>
        <taxon>Pichiaceae</taxon>
        <taxon>Pichia</taxon>
    </lineage>
</organism>
<gene>
    <name evidence="1" type="ORF">CANINC_002667</name>
</gene>
<dbReference type="AlphaFoldDB" id="A0A4T0X279"/>
<evidence type="ECO:0000313" key="1">
    <source>
        <dbReference type="EMBL" id="TID28130.1"/>
    </source>
</evidence>
<dbReference type="EMBL" id="SELW01000416">
    <property type="protein sequence ID" value="TID28130.1"/>
    <property type="molecule type" value="Genomic_DNA"/>
</dbReference>
<evidence type="ECO:0000313" key="2">
    <source>
        <dbReference type="Proteomes" id="UP000307173"/>
    </source>
</evidence>
<dbReference type="Proteomes" id="UP000307173">
    <property type="component" value="Unassembled WGS sequence"/>
</dbReference>
<dbReference type="Pfam" id="PF13093">
    <property type="entry name" value="FTA4"/>
    <property type="match status" value="1"/>
</dbReference>
<dbReference type="GO" id="GO:0031511">
    <property type="term" value="C:Mis6-Sim4 complex"/>
    <property type="evidence" value="ECO:0007669"/>
    <property type="project" value="InterPro"/>
</dbReference>
<reference evidence="1 2" key="1">
    <citation type="journal article" date="2019" name="Front. Genet.">
        <title>Whole-Genome Sequencing of the Opportunistic Yeast Pathogen Candida inconspicua Uncovers Its Hybrid Origin.</title>
        <authorList>
            <person name="Mixao V."/>
            <person name="Hansen A.P."/>
            <person name="Saus E."/>
            <person name="Boekhout T."/>
            <person name="Lass-Florl C."/>
            <person name="Gabaldon T."/>
        </authorList>
    </citation>
    <scope>NUCLEOTIDE SEQUENCE [LARGE SCALE GENOMIC DNA]</scope>
    <source>
        <strain evidence="1 2">CBS 180</strain>
    </source>
</reference>
<protein>
    <submittedName>
        <fullName evidence="1">Uncharacterized protein</fullName>
    </submittedName>
</protein>
<comment type="caution">
    <text evidence="1">The sequence shown here is derived from an EMBL/GenBank/DDBJ whole genome shotgun (WGS) entry which is preliminary data.</text>
</comment>
<dbReference type="InterPro" id="IPR025207">
    <property type="entry name" value="Sim4_Fta4"/>
</dbReference>
<name>A0A4T0X279_9ASCO</name>
<accession>A0A4T0X279</accession>
<keyword evidence="2" id="KW-1185">Reference proteome</keyword>
<sequence>MQTNKDLCVAVNSLFDPLERKRDDKYESLLRNKSSFVSLISKDDFVSSSLVKSTNSYFKDIIRYVYFKFKRWVASFYESHDHYFMTSADLALYERDFFGTVYDVENVELKTTMTVVPITFEDIHNYLVEEERIVCKSIKLDDSLKKLVKKNGIKIKDTELRNILDAVNKNMKRKYRIGLFLKQTRFQAIKQVIELEREKKENQIRRLDDVKNLFEIIGDNLKETIENREDLNILNIVEELPDSNLVNTDDVELISMYDDVREELLRNITKFKKLNKDINSLERIERKLKSKTSMIKDQPEDIDNKIEQEIERMRYLLALNQ</sequence>
<proteinExistence type="predicted"/>
<dbReference type="OrthoDB" id="3997637at2759"/>